<protein>
    <submittedName>
        <fullName evidence="1">Uncharacterized protein</fullName>
    </submittedName>
</protein>
<proteinExistence type="predicted"/>
<evidence type="ECO:0000313" key="2">
    <source>
        <dbReference type="Proteomes" id="UP000002421"/>
    </source>
</evidence>
<dbReference type="Proteomes" id="UP000002421">
    <property type="component" value="Segment"/>
</dbReference>
<organism evidence="1 2">
    <name type="scientific">Pseudomonas phage 201phi2-1</name>
    <name type="common">Pseudomonas chlororaphis phage 201phi2-1</name>
    <dbReference type="NCBI Taxonomy" id="198110"/>
    <lineage>
        <taxon>Viruses</taxon>
        <taxon>Duplodnaviria</taxon>
        <taxon>Heunggongvirae</taxon>
        <taxon>Uroviricota</taxon>
        <taxon>Caudoviricetes</taxon>
        <taxon>Chimalliviridae</taxon>
        <taxon>Serwervirus</taxon>
        <taxon>Serwervirus 201phi21</taxon>
    </lineage>
</organism>
<reference evidence="1 2" key="1">
    <citation type="journal article" date="2008" name="Virology">
        <title>Characterization of Pseudomonas chlororaphis myovirus 201varphi2-1 via genomic sequencing, mass spectrometry, and electron microscopy.</title>
        <authorList>
            <person name="Thomas J.A."/>
            <person name="Rolando M.R."/>
            <person name="Carroll C.A."/>
            <person name="Shen P.S."/>
            <person name="Belnap D.M."/>
            <person name="Weintraub S.T."/>
            <person name="Serwer P."/>
            <person name="Hardies S.C."/>
        </authorList>
    </citation>
    <scope>NUCLEOTIDE SEQUENCE</scope>
</reference>
<accession>B3FJ45</accession>
<name>B3FJ45_BP201</name>
<evidence type="ECO:0000313" key="1">
    <source>
        <dbReference type="EMBL" id="ABY63012.1"/>
    </source>
</evidence>
<dbReference type="RefSeq" id="YP_001956906.1">
    <property type="nucleotide sequence ID" value="NC_010821.1"/>
</dbReference>
<keyword evidence="2" id="KW-1185">Reference proteome</keyword>
<sequence>MTNVNMSTIGGIYVLASEGLYGTEYWTGGNDWSCDINNATQLGTGGAMHWIAKLTGRAVKVKAVEIDGTIDVMHWPDIGWVVVNHREWPVTVHRLYMVGNYGEGWFFENEGTVERKLCRNLGNGTYHDITVRGKEITGSTLRSEGEAFENFTAFNIPNKSNLVYQFEFDPKPVEF</sequence>
<dbReference type="EMBL" id="EU197055">
    <property type="protein sequence ID" value="ABY63012.1"/>
    <property type="molecule type" value="Genomic_DNA"/>
</dbReference>
<gene>
    <name evidence="1" type="ORF">201phi2-1p182</name>
</gene>
<organismHost>
    <name type="scientific">Pseudomonas chlororaphis</name>
    <dbReference type="NCBI Taxonomy" id="587753"/>
</organismHost>
<dbReference type="KEGG" id="vg:6372622"/>